<keyword evidence="4" id="KW-0238">DNA-binding</keyword>
<dbReference type="PANTHER" id="PTHR12087:SF0">
    <property type="entry name" value="ORIGIN RECOGNITION COMPLEX SUBUNIT 4"/>
    <property type="match status" value="1"/>
</dbReference>
<dbReference type="Gene3D" id="3.40.50.300">
    <property type="entry name" value="P-loop containing nucleotide triphosphate hydrolases"/>
    <property type="match status" value="1"/>
</dbReference>
<dbReference type="SMR" id="A0A1D8PNC0"/>
<evidence type="ECO:0000256" key="5">
    <source>
        <dbReference type="ARBA" id="ARBA00023242"/>
    </source>
</evidence>
<protein>
    <submittedName>
        <fullName evidence="9">Origin recognition complex subunit 4</fullName>
    </submittedName>
</protein>
<dbReference type="eggNOG" id="KOG2228">
    <property type="taxonomic scope" value="Eukaryota"/>
</dbReference>
<feature type="domain" description="Orc1-like AAA ATPase" evidence="6">
    <location>
        <begin position="126"/>
        <end position="289"/>
    </location>
</feature>
<gene>
    <name evidence="8 9" type="primary">ORC4</name>
    <name evidence="9" type="ordered locus">CAALFM_C502150CA</name>
    <name evidence="8" type="ordered locus">orf19.11697</name>
</gene>
<dbReference type="InterPro" id="IPR032705">
    <property type="entry name" value="ORC4_C"/>
</dbReference>
<comment type="similarity">
    <text evidence="2">Belongs to the ORC4 family.</text>
</comment>
<dbReference type="GO" id="GO:0000779">
    <property type="term" value="C:condensed chromosome, centromeric region"/>
    <property type="evidence" value="ECO:0000314"/>
    <property type="project" value="CGD"/>
</dbReference>
<dbReference type="RefSeq" id="XP_720532.2">
    <property type="nucleotide sequence ID" value="XM_715439.2"/>
</dbReference>
<proteinExistence type="inferred from homology"/>
<dbReference type="GeneID" id="3637753"/>
<dbReference type="InterPro" id="IPR027417">
    <property type="entry name" value="P-loop_NTPase"/>
</dbReference>
<dbReference type="KEGG" id="cal:CAALFM_C502150CA"/>
<keyword evidence="10" id="KW-1185">Reference proteome</keyword>
<reference evidence="9 10" key="1">
    <citation type="journal article" date="2004" name="Proc. Natl. Acad. Sci. U.S.A.">
        <title>The diploid genome sequence of Candida albicans.</title>
        <authorList>
            <person name="Jones T."/>
            <person name="Federspiel N.A."/>
            <person name="Chibana H."/>
            <person name="Dungan J."/>
            <person name="Kalman S."/>
            <person name="Magee B.B."/>
            <person name="Newport G."/>
            <person name="Thorstenson Y.R."/>
            <person name="Agabian N."/>
            <person name="Magee P.T."/>
            <person name="Davis R.W."/>
            <person name="Scherer S."/>
        </authorList>
    </citation>
    <scope>NUCLEOTIDE SEQUENCE [LARGE SCALE GENOMIC DNA]</scope>
    <source>
        <strain evidence="10">SC5314 / ATCC MYA-2876</strain>
    </source>
</reference>
<dbReference type="OrthoDB" id="343623at2759"/>
<feature type="domain" description="Origin recognition complex subunit 4 C-terminal" evidence="7">
    <location>
        <begin position="327"/>
        <end position="550"/>
    </location>
</feature>
<dbReference type="GO" id="GO:0006270">
    <property type="term" value="P:DNA replication initiation"/>
    <property type="evidence" value="ECO:0000315"/>
    <property type="project" value="CGD"/>
</dbReference>
<dbReference type="InParanoid" id="A0A1D8PNC0"/>
<keyword evidence="3" id="KW-0235">DNA replication</keyword>
<dbReference type="AlphaFoldDB" id="A0A1D8PNC0"/>
<dbReference type="CGD" id="CAL0000191715">
    <property type="gene designation" value="ORC4"/>
</dbReference>
<organism evidence="9 10">
    <name type="scientific">Candida albicans (strain SC5314 / ATCC MYA-2876)</name>
    <name type="common">Yeast</name>
    <dbReference type="NCBI Taxonomy" id="237561"/>
    <lineage>
        <taxon>Eukaryota</taxon>
        <taxon>Fungi</taxon>
        <taxon>Dikarya</taxon>
        <taxon>Ascomycota</taxon>
        <taxon>Saccharomycotina</taxon>
        <taxon>Pichiomycetes</taxon>
        <taxon>Debaryomycetaceae</taxon>
        <taxon>Candida/Lodderomyces clade</taxon>
        <taxon>Candida</taxon>
    </lineage>
</organism>
<dbReference type="FunFam" id="3.40.50.300:FF:001499">
    <property type="entry name" value="Origin recognition complex subunit 4, putative"/>
    <property type="match status" value="1"/>
</dbReference>
<dbReference type="InterPro" id="IPR016527">
    <property type="entry name" value="ORC4"/>
</dbReference>
<comment type="subcellular location">
    <subcellularLocation>
        <location evidence="1">Nucleus</location>
    </subcellularLocation>
</comment>
<dbReference type="STRING" id="237561.A0A1D8PNC0"/>
<evidence type="ECO:0000313" key="9">
    <source>
        <dbReference type="EMBL" id="AOW29642.1"/>
    </source>
</evidence>
<dbReference type="GO" id="GO:0003688">
    <property type="term" value="F:DNA replication origin binding"/>
    <property type="evidence" value="ECO:0000318"/>
    <property type="project" value="GO_Central"/>
</dbReference>
<dbReference type="Proteomes" id="UP000000559">
    <property type="component" value="Chromosome 5"/>
</dbReference>
<sequence>MNSQDHFKDDFEGEFKPIKYLPKRKIDKEESSINSVNPNANIKRIKKASSVIGIDDDNTYLDSPLDKTKHSKTVPDGQYDANDHAITLPEAVEDDIETVKTQILDQLNGNLQIFSSTPSVSEKYSEIYSIFERTIKDKESHSVLMVGPRSSGKTTIVKSALKELNGNYKGEFISIYLNSSVQTDDSSALREIARQLDINVKKDVGGYGSDSMELTNEKIGYANFEKKSINDTFSNILSVLTSNKGDRDERMPLVFVIDEFEKFTVDSRQTLLYNLLDISQSSATPLCVVGLTTKITTKEALEKRVSSRFSQRVISLVHEASLENFWDNCKASLLLQDSTIDKLKNPEYGLSWNKHVEQLYCKKNSLLKGMVVRNYHTAKDYRKFNNACKVPVSKLSLHHTYIEESYFKLRTTGSNGVQDLVTSLSDLELLLVIAAVRWIEKFELQTINFNLAYTEYQEMVKNFNTGNAIVSSTSLDSRIAANIKVDRKVLSRRVSLNSWSTLYKLGILLDPKGDYVEGQSNNYSYHINKNLIIEENQMVLVDITLDELNGFIEDKHVFKRFVRL</sequence>
<keyword evidence="5" id="KW-0539">Nucleus</keyword>
<dbReference type="Pfam" id="PF14629">
    <property type="entry name" value="ORC4_C"/>
    <property type="match status" value="1"/>
</dbReference>
<dbReference type="Pfam" id="PF13191">
    <property type="entry name" value="AAA_16"/>
    <property type="match status" value="1"/>
</dbReference>
<evidence type="ECO:0000256" key="3">
    <source>
        <dbReference type="ARBA" id="ARBA00022705"/>
    </source>
</evidence>
<dbReference type="InterPro" id="IPR041664">
    <property type="entry name" value="AAA_16"/>
</dbReference>
<evidence type="ECO:0000259" key="6">
    <source>
        <dbReference type="Pfam" id="PF13191"/>
    </source>
</evidence>
<reference evidence="9 10" key="2">
    <citation type="journal article" date="2007" name="Genome Biol.">
        <title>Assembly of the Candida albicans genome into sixteen supercontigs aligned on the eight chromosomes.</title>
        <authorList>
            <person name="van het Hoog M."/>
            <person name="Rast T.J."/>
            <person name="Martchenko M."/>
            <person name="Grindle S."/>
            <person name="Dignard D."/>
            <person name="Hogues H."/>
            <person name="Cuomo C."/>
            <person name="Berriman M."/>
            <person name="Scherer S."/>
            <person name="Magee B.B."/>
            <person name="Whiteway M."/>
            <person name="Chibana H."/>
            <person name="Nantel A."/>
            <person name="Magee P.T."/>
        </authorList>
    </citation>
    <scope>GENOME REANNOTATION</scope>
    <source>
        <strain evidence="10">SC5314 / ATCC MYA-2876</strain>
    </source>
</reference>
<evidence type="ECO:0000256" key="2">
    <source>
        <dbReference type="ARBA" id="ARBA00005334"/>
    </source>
</evidence>
<evidence type="ECO:0000259" key="7">
    <source>
        <dbReference type="Pfam" id="PF14629"/>
    </source>
</evidence>
<dbReference type="PANTHER" id="PTHR12087">
    <property type="entry name" value="ORIGIN RECOGNITION COMPLEX SUBUNIT 4"/>
    <property type="match status" value="1"/>
</dbReference>
<dbReference type="VEuPathDB" id="FungiDB:C5_02150C_A"/>
<evidence type="ECO:0000256" key="4">
    <source>
        <dbReference type="ARBA" id="ARBA00023125"/>
    </source>
</evidence>
<reference evidence="9 10" key="3">
    <citation type="journal article" date="2013" name="Genome Biol.">
        <title>Assembly of a phased diploid Candida albicans genome facilitates allele-specific measurements and provides a simple model for repeat and indel structure.</title>
        <authorList>
            <person name="Muzzey D."/>
            <person name="Schwartz K."/>
            <person name="Weissman J.S."/>
            <person name="Sherlock G."/>
        </authorList>
    </citation>
    <scope>NUCLEOTIDE SEQUENCE [LARGE SCALE GENOMIC DNA]</scope>
    <source>
        <strain evidence="10">SC5314 / ATCC MYA-2876</strain>
    </source>
</reference>
<dbReference type="GO" id="GO:0005664">
    <property type="term" value="C:nuclear origin of replication recognition complex"/>
    <property type="evidence" value="ECO:0000318"/>
    <property type="project" value="GO_Central"/>
</dbReference>
<evidence type="ECO:0000313" key="10">
    <source>
        <dbReference type="Proteomes" id="UP000000559"/>
    </source>
</evidence>
<dbReference type="SUPFAM" id="SSF52540">
    <property type="entry name" value="P-loop containing nucleoside triphosphate hydrolases"/>
    <property type="match status" value="1"/>
</dbReference>
<name>A0A1D8PNC0_CANAL</name>
<dbReference type="FunCoup" id="A0A1D8PNC0">
    <property type="interactions" value="778"/>
</dbReference>
<accession>A0A1D8PNC0</accession>
<evidence type="ECO:0000256" key="1">
    <source>
        <dbReference type="ARBA" id="ARBA00004123"/>
    </source>
</evidence>
<dbReference type="EMBL" id="CP017627">
    <property type="protein sequence ID" value="AOW29642.1"/>
    <property type="molecule type" value="Genomic_DNA"/>
</dbReference>
<evidence type="ECO:0000313" key="8">
    <source>
        <dbReference type="CGD" id="CAL0000191715"/>
    </source>
</evidence>